<feature type="transmembrane region" description="Helical" evidence="1">
    <location>
        <begin position="41"/>
        <end position="60"/>
    </location>
</feature>
<comment type="caution">
    <text evidence="2">The sequence shown here is derived from an EMBL/GenBank/DDBJ whole genome shotgun (WGS) entry which is preliminary data.</text>
</comment>
<keyword evidence="1" id="KW-0472">Membrane</keyword>
<dbReference type="RefSeq" id="WP_408126948.1">
    <property type="nucleotide sequence ID" value="NZ_JBFNFH010000023.1"/>
</dbReference>
<evidence type="ECO:0000256" key="1">
    <source>
        <dbReference type="SAM" id="Phobius"/>
    </source>
</evidence>
<feature type="transmembrane region" description="Helical" evidence="1">
    <location>
        <begin position="66"/>
        <end position="83"/>
    </location>
</feature>
<keyword evidence="1" id="KW-1133">Transmembrane helix</keyword>
<proteinExistence type="predicted"/>
<dbReference type="EMBL" id="JBFNFH010000023">
    <property type="protein sequence ID" value="MFM1525584.1"/>
    <property type="molecule type" value="Genomic_DNA"/>
</dbReference>
<accession>A0ABW9F8G0</accession>
<feature type="non-terminal residue" evidence="2">
    <location>
        <position position="1"/>
    </location>
</feature>
<reference evidence="2 3" key="1">
    <citation type="journal article" date="2024" name="Front. Microbiol.">
        <title>Pangenomic and biochemical analyses of Helcococcus ovis reveal widespread tetracycline resistance and a novel bacterial species, Helcococcus bovis.</title>
        <authorList>
            <person name="Cunha F."/>
            <person name="Zhai Y."/>
            <person name="Casaro S."/>
            <person name="Jones K.L."/>
            <person name="Hernandez M."/>
            <person name="Bisinotto R.S."/>
            <person name="Kariyawasam S."/>
            <person name="Brown M.B."/>
            <person name="Phillips A."/>
            <person name="Jeong K.C."/>
            <person name="Galvao K.N."/>
        </authorList>
    </citation>
    <scope>NUCLEOTIDE SEQUENCE [LARGE SCALE GENOMIC DNA]</scope>
    <source>
        <strain evidence="2 3">KG197</strain>
    </source>
</reference>
<dbReference type="Proteomes" id="UP001629536">
    <property type="component" value="Unassembled WGS sequence"/>
</dbReference>
<keyword evidence="3" id="KW-1185">Reference proteome</keyword>
<sequence length="148" mass="17830">FNIILLLINLIIEILISNNINKMKINFNNINRKIYSNYDEFRNKVLSMFILYSIFINISLNLFERFNILSILTYFIINYYFNIKFKTIILKLKDINIIKFNFYWSIYSILGIISYIFISNNLIYLFLASNYSIVKDALEESKTSIYKF</sequence>
<evidence type="ECO:0000313" key="3">
    <source>
        <dbReference type="Proteomes" id="UP001629536"/>
    </source>
</evidence>
<keyword evidence="1" id="KW-0812">Transmembrane</keyword>
<gene>
    <name evidence="2" type="ORF">ABGF40_07920</name>
</gene>
<name>A0ABW9F8G0_9FIRM</name>
<feature type="transmembrane region" description="Helical" evidence="1">
    <location>
        <begin position="104"/>
        <end position="127"/>
    </location>
</feature>
<organism evidence="2 3">
    <name type="scientific">Helcococcus bovis</name>
    <dbReference type="NCBI Taxonomy" id="3153252"/>
    <lineage>
        <taxon>Bacteria</taxon>
        <taxon>Bacillati</taxon>
        <taxon>Bacillota</taxon>
        <taxon>Tissierellia</taxon>
        <taxon>Tissierellales</taxon>
        <taxon>Peptoniphilaceae</taxon>
        <taxon>Helcococcus</taxon>
    </lineage>
</organism>
<evidence type="ECO:0000313" key="2">
    <source>
        <dbReference type="EMBL" id="MFM1525584.1"/>
    </source>
</evidence>
<protein>
    <submittedName>
        <fullName evidence="2">Uncharacterized protein</fullName>
    </submittedName>
</protein>